<proteinExistence type="predicted"/>
<evidence type="ECO:0000313" key="6">
    <source>
        <dbReference type="Proteomes" id="UP000295281"/>
    </source>
</evidence>
<dbReference type="Pfam" id="PF00440">
    <property type="entry name" value="TetR_N"/>
    <property type="match status" value="1"/>
</dbReference>
<evidence type="ECO:0000256" key="1">
    <source>
        <dbReference type="ARBA" id="ARBA00023125"/>
    </source>
</evidence>
<evidence type="ECO:0000256" key="2">
    <source>
        <dbReference type="PROSITE-ProRule" id="PRU00335"/>
    </source>
</evidence>
<organism evidence="5 6">
    <name type="scientific">Actinorugispora endophytica</name>
    <dbReference type="NCBI Taxonomy" id="1605990"/>
    <lineage>
        <taxon>Bacteria</taxon>
        <taxon>Bacillati</taxon>
        <taxon>Actinomycetota</taxon>
        <taxon>Actinomycetes</taxon>
        <taxon>Streptosporangiales</taxon>
        <taxon>Nocardiopsidaceae</taxon>
        <taxon>Actinorugispora</taxon>
    </lineage>
</organism>
<dbReference type="InterPro" id="IPR009057">
    <property type="entry name" value="Homeodomain-like_sf"/>
</dbReference>
<dbReference type="AlphaFoldDB" id="A0A4R6V395"/>
<protein>
    <submittedName>
        <fullName evidence="5">TetR family transcriptional regulator</fullName>
    </submittedName>
</protein>
<evidence type="ECO:0000313" key="5">
    <source>
        <dbReference type="EMBL" id="TDQ54483.1"/>
    </source>
</evidence>
<reference evidence="5 6" key="1">
    <citation type="submission" date="2019-03" db="EMBL/GenBank/DDBJ databases">
        <title>Genomic Encyclopedia of Type Strains, Phase IV (KMG-IV): sequencing the most valuable type-strain genomes for metagenomic binning, comparative biology and taxonomic classification.</title>
        <authorList>
            <person name="Goeker M."/>
        </authorList>
    </citation>
    <scope>NUCLEOTIDE SEQUENCE [LARGE SCALE GENOMIC DNA]</scope>
    <source>
        <strain evidence="5 6">DSM 46770</strain>
    </source>
</reference>
<dbReference type="GO" id="GO:0003677">
    <property type="term" value="F:DNA binding"/>
    <property type="evidence" value="ECO:0007669"/>
    <property type="project" value="UniProtKB-UniRule"/>
</dbReference>
<dbReference type="Proteomes" id="UP000295281">
    <property type="component" value="Unassembled WGS sequence"/>
</dbReference>
<dbReference type="EMBL" id="SNYN01000002">
    <property type="protein sequence ID" value="TDQ54483.1"/>
    <property type="molecule type" value="Genomic_DNA"/>
</dbReference>
<name>A0A4R6V395_9ACTN</name>
<comment type="caution">
    <text evidence="5">The sequence shown here is derived from an EMBL/GenBank/DDBJ whole genome shotgun (WGS) entry which is preliminary data.</text>
</comment>
<accession>A0A4R6V395</accession>
<evidence type="ECO:0000259" key="4">
    <source>
        <dbReference type="PROSITE" id="PS50977"/>
    </source>
</evidence>
<feature type="DNA-binding region" description="H-T-H motif" evidence="2">
    <location>
        <begin position="29"/>
        <end position="48"/>
    </location>
</feature>
<feature type="region of interest" description="Disordered" evidence="3">
    <location>
        <begin position="198"/>
        <end position="243"/>
    </location>
</feature>
<dbReference type="OrthoDB" id="7506349at2"/>
<gene>
    <name evidence="5" type="ORF">EV190_102317</name>
</gene>
<dbReference type="SUPFAM" id="SSF46689">
    <property type="entry name" value="Homeodomain-like"/>
    <property type="match status" value="1"/>
</dbReference>
<dbReference type="PROSITE" id="PS50977">
    <property type="entry name" value="HTH_TETR_2"/>
    <property type="match status" value="1"/>
</dbReference>
<keyword evidence="1 2" id="KW-0238">DNA-binding</keyword>
<dbReference type="InterPro" id="IPR001647">
    <property type="entry name" value="HTH_TetR"/>
</dbReference>
<keyword evidence="6" id="KW-1185">Reference proteome</keyword>
<dbReference type="InterPro" id="IPR041583">
    <property type="entry name" value="TetR_C_31"/>
</dbReference>
<evidence type="ECO:0000256" key="3">
    <source>
        <dbReference type="SAM" id="MobiDB-lite"/>
    </source>
</evidence>
<dbReference type="Pfam" id="PF17940">
    <property type="entry name" value="TetR_C_31"/>
    <property type="match status" value="1"/>
</dbReference>
<sequence>MPPPNLRRRHTLADAAIALLAEEGAHGLTHRAVEARAGVPAGTATNYARNREALLVAAAERVLELHLADMATATAPADETHPATRRTTDTHDLAEILAASLWTAATDLRDRYLAIFELQLEARRRPALAAVLARLNTTALTATTELHNETGTPVPETAIPVLVTLYSGTLFTLVTLPADLLDREQVHALAQAMARGALTGSETQTPPAETEPGHLTAGERTGRKADAAPPPGNPPQNRPPRTP</sequence>
<feature type="domain" description="HTH tetR-type" evidence="4">
    <location>
        <begin position="6"/>
        <end position="66"/>
    </location>
</feature>
<feature type="compositionally biased region" description="Pro residues" evidence="3">
    <location>
        <begin position="228"/>
        <end position="243"/>
    </location>
</feature>
<dbReference type="RefSeq" id="WP_133740441.1">
    <property type="nucleotide sequence ID" value="NZ_SNYN01000002.1"/>
</dbReference>
<dbReference type="Gene3D" id="1.10.357.10">
    <property type="entry name" value="Tetracycline Repressor, domain 2"/>
    <property type="match status" value="1"/>
</dbReference>